<evidence type="ECO:0000256" key="2">
    <source>
        <dbReference type="ARBA" id="ARBA00022692"/>
    </source>
</evidence>
<keyword evidence="2 5" id="KW-0812">Transmembrane</keyword>
<name>A0A6J6E7F9_9ZZZZ</name>
<comment type="subcellular location">
    <subcellularLocation>
        <location evidence="1">Membrane</location>
        <topology evidence="1">Multi-pass membrane protein</topology>
    </subcellularLocation>
</comment>
<evidence type="ECO:0000256" key="3">
    <source>
        <dbReference type="ARBA" id="ARBA00022989"/>
    </source>
</evidence>
<dbReference type="GO" id="GO:0016020">
    <property type="term" value="C:membrane"/>
    <property type="evidence" value="ECO:0007669"/>
    <property type="project" value="UniProtKB-SubCell"/>
</dbReference>
<dbReference type="GO" id="GO:0016765">
    <property type="term" value="F:transferase activity, transferring alkyl or aryl (other than methyl) groups"/>
    <property type="evidence" value="ECO:0007669"/>
    <property type="project" value="InterPro"/>
</dbReference>
<feature type="transmembrane region" description="Helical" evidence="5">
    <location>
        <begin position="190"/>
        <end position="211"/>
    </location>
</feature>
<keyword evidence="4 5" id="KW-0472">Membrane</keyword>
<feature type="transmembrane region" description="Helical" evidence="5">
    <location>
        <begin position="12"/>
        <end position="39"/>
    </location>
</feature>
<evidence type="ECO:0000256" key="4">
    <source>
        <dbReference type="ARBA" id="ARBA00023136"/>
    </source>
</evidence>
<gene>
    <name evidence="6" type="ORF">UFOPK1684_00825</name>
</gene>
<organism evidence="6">
    <name type="scientific">freshwater metagenome</name>
    <dbReference type="NCBI Taxonomy" id="449393"/>
    <lineage>
        <taxon>unclassified sequences</taxon>
        <taxon>metagenomes</taxon>
        <taxon>ecological metagenomes</taxon>
    </lineage>
</organism>
<evidence type="ECO:0000256" key="1">
    <source>
        <dbReference type="ARBA" id="ARBA00004141"/>
    </source>
</evidence>
<feature type="transmembrane region" description="Helical" evidence="5">
    <location>
        <begin position="217"/>
        <end position="234"/>
    </location>
</feature>
<accession>A0A6J6E7F9</accession>
<feature type="transmembrane region" description="Helical" evidence="5">
    <location>
        <begin position="120"/>
        <end position="141"/>
    </location>
</feature>
<sequence length="266" mass="26996">MAAIHVGPTAAVTVLAALLAVAMSVPWSTGIVVVLAVFLNQVSVGLSNDALDAPRDLQAGRWDKPIAQGVLPPGVAWSVAGGAALASVILSLLIHPLVGLWQGVFLLAGWAYNLGLKATLWSGVCYALGFGALPVLVGYASPSAEFPGWWVVFVAASLGLSAHFANVLPDLAVDREQGVRGLPQRIGRDGVPGALVGLTLASAVALLVGAGFESLPYTAPAAVIATGLSVVGALRSRMFQPGALPFRLSMAAALVMALALALGLVL</sequence>
<evidence type="ECO:0000313" key="6">
    <source>
        <dbReference type="EMBL" id="CAB4572530.1"/>
    </source>
</evidence>
<dbReference type="AlphaFoldDB" id="A0A6J6E7F9"/>
<protein>
    <submittedName>
        <fullName evidence="6">Unannotated protein</fullName>
    </submittedName>
</protein>
<proteinExistence type="predicted"/>
<dbReference type="Gene3D" id="1.10.357.140">
    <property type="entry name" value="UbiA prenyltransferase"/>
    <property type="match status" value="1"/>
</dbReference>
<dbReference type="InterPro" id="IPR000537">
    <property type="entry name" value="UbiA_prenyltransferase"/>
</dbReference>
<evidence type="ECO:0000256" key="5">
    <source>
        <dbReference type="SAM" id="Phobius"/>
    </source>
</evidence>
<keyword evidence="3 5" id="KW-1133">Transmembrane helix</keyword>
<dbReference type="Pfam" id="PF01040">
    <property type="entry name" value="UbiA"/>
    <property type="match status" value="1"/>
</dbReference>
<reference evidence="6" key="1">
    <citation type="submission" date="2020-05" db="EMBL/GenBank/DDBJ databases">
        <authorList>
            <person name="Chiriac C."/>
            <person name="Salcher M."/>
            <person name="Ghai R."/>
            <person name="Kavagutti S V."/>
        </authorList>
    </citation>
    <scope>NUCLEOTIDE SEQUENCE</scope>
</reference>
<dbReference type="EMBL" id="CAEZTM010000033">
    <property type="protein sequence ID" value="CAB4572530.1"/>
    <property type="molecule type" value="Genomic_DNA"/>
</dbReference>
<dbReference type="InterPro" id="IPR044878">
    <property type="entry name" value="UbiA_sf"/>
</dbReference>
<feature type="transmembrane region" description="Helical" evidence="5">
    <location>
        <begin position="75"/>
        <end position="108"/>
    </location>
</feature>
<feature type="transmembrane region" description="Helical" evidence="5">
    <location>
        <begin position="246"/>
        <end position="265"/>
    </location>
</feature>
<feature type="transmembrane region" description="Helical" evidence="5">
    <location>
        <begin position="147"/>
        <end position="169"/>
    </location>
</feature>